<dbReference type="SUPFAM" id="SSF51445">
    <property type="entry name" value="(Trans)glycosidases"/>
    <property type="match status" value="1"/>
</dbReference>
<keyword evidence="3 8" id="KW-0378">Hydrolase</keyword>
<evidence type="ECO:0000256" key="7">
    <source>
        <dbReference type="PROSITE-ProRule" id="PRU00779"/>
    </source>
</evidence>
<dbReference type="PROSITE" id="PS51448">
    <property type="entry name" value="P_TREFOIL_2"/>
    <property type="match status" value="1"/>
</dbReference>
<evidence type="ECO:0000313" key="12">
    <source>
        <dbReference type="Proteomes" id="UP000198287"/>
    </source>
</evidence>
<evidence type="ECO:0000256" key="5">
    <source>
        <dbReference type="ARBA" id="ARBA00023180"/>
    </source>
</evidence>
<keyword evidence="12" id="KW-1185">Reference proteome</keyword>
<dbReference type="Pfam" id="PF21365">
    <property type="entry name" value="Glyco_hydro_31_3rd"/>
    <property type="match status" value="1"/>
</dbReference>
<dbReference type="OMA" id="WEFPNDE"/>
<dbReference type="Gene3D" id="2.60.40.1180">
    <property type="entry name" value="Golgi alpha-mannosidase II"/>
    <property type="match status" value="2"/>
</dbReference>
<evidence type="ECO:0000256" key="1">
    <source>
        <dbReference type="ARBA" id="ARBA00004370"/>
    </source>
</evidence>
<dbReference type="InterPro" id="IPR011013">
    <property type="entry name" value="Gal_mutarotase_sf_dom"/>
</dbReference>
<dbReference type="InterPro" id="IPR030458">
    <property type="entry name" value="Glyco_hydro_31_AS"/>
</dbReference>
<name>A0A226F072_FOLCA</name>
<comment type="caution">
    <text evidence="7">Lacks conserved residue(s) required for the propagation of feature annotation.</text>
</comment>
<dbReference type="GO" id="GO:0004558">
    <property type="term" value="F:alpha-1,4-glucosidase activity"/>
    <property type="evidence" value="ECO:0007669"/>
    <property type="project" value="TreeGrafter"/>
</dbReference>
<accession>A0A226F072</accession>
<gene>
    <name evidence="11" type="ORF">Fcan01_02364</name>
</gene>
<dbReference type="OrthoDB" id="1334205at2759"/>
<dbReference type="GO" id="GO:0005975">
    <property type="term" value="P:carbohydrate metabolic process"/>
    <property type="evidence" value="ECO:0007669"/>
    <property type="project" value="InterPro"/>
</dbReference>
<reference evidence="11 12" key="1">
    <citation type="submission" date="2015-12" db="EMBL/GenBank/DDBJ databases">
        <title>The genome of Folsomia candida.</title>
        <authorList>
            <person name="Faddeeva A."/>
            <person name="Derks M.F."/>
            <person name="Anvar Y."/>
            <person name="Smit S."/>
            <person name="Van Straalen N."/>
            <person name="Roelofs D."/>
        </authorList>
    </citation>
    <scope>NUCLEOTIDE SEQUENCE [LARGE SCALE GENOMIC DNA]</scope>
    <source>
        <strain evidence="11 12">VU population</strain>
        <tissue evidence="11">Whole body</tissue>
    </source>
</reference>
<organism evidence="11 12">
    <name type="scientific">Folsomia candida</name>
    <name type="common">Springtail</name>
    <dbReference type="NCBI Taxonomy" id="158441"/>
    <lineage>
        <taxon>Eukaryota</taxon>
        <taxon>Metazoa</taxon>
        <taxon>Ecdysozoa</taxon>
        <taxon>Arthropoda</taxon>
        <taxon>Hexapoda</taxon>
        <taxon>Collembola</taxon>
        <taxon>Entomobryomorpha</taxon>
        <taxon>Isotomoidea</taxon>
        <taxon>Isotomidae</taxon>
        <taxon>Proisotominae</taxon>
        <taxon>Folsomia</taxon>
    </lineage>
</organism>
<dbReference type="SUPFAM" id="SSF51011">
    <property type="entry name" value="Glycosyl hydrolase domain"/>
    <property type="match status" value="1"/>
</dbReference>
<evidence type="ECO:0000313" key="11">
    <source>
        <dbReference type="EMBL" id="OXA62790.1"/>
    </source>
</evidence>
<evidence type="ECO:0000256" key="3">
    <source>
        <dbReference type="ARBA" id="ARBA00022801"/>
    </source>
</evidence>
<dbReference type="Pfam" id="PF01055">
    <property type="entry name" value="Glyco_hydro_31_2nd"/>
    <property type="match status" value="1"/>
</dbReference>
<dbReference type="CDD" id="cd06602">
    <property type="entry name" value="GH31_MGAM_SI_GAA"/>
    <property type="match status" value="1"/>
</dbReference>
<comment type="caution">
    <text evidence="11">The sequence shown here is derived from an EMBL/GenBank/DDBJ whole genome shotgun (WGS) entry which is preliminary data.</text>
</comment>
<dbReference type="STRING" id="158441.A0A226F072"/>
<evidence type="ECO:0000259" key="10">
    <source>
        <dbReference type="PROSITE" id="PS51448"/>
    </source>
</evidence>
<dbReference type="InterPro" id="IPR000519">
    <property type="entry name" value="P_trefoil_dom"/>
</dbReference>
<dbReference type="InterPro" id="IPR048395">
    <property type="entry name" value="Glyco_hydro_31_C"/>
</dbReference>
<dbReference type="InterPro" id="IPR013780">
    <property type="entry name" value="Glyco_hydro_b"/>
</dbReference>
<dbReference type="Gene3D" id="2.60.40.1760">
    <property type="entry name" value="glycosyl hydrolase (family 31)"/>
    <property type="match status" value="1"/>
</dbReference>
<dbReference type="AlphaFoldDB" id="A0A226F072"/>
<evidence type="ECO:0000256" key="2">
    <source>
        <dbReference type="ARBA" id="ARBA00007806"/>
    </source>
</evidence>
<sequence length="895" mass="100198">MAHRLRMTALAYLLVAVALIVPAALGQGHGCDDDYQEDGDRTGCPGSSHDTVEESCHLLNCTWCPTVPDTPIPWCYVSKVGVGYVMVGEPINSPGGVRVELQRSAGRTRWDNEAENLVLEAEFQSNGRLRVKITPATGPPRFEVPIEILPPAEGNQDPLYELQFENSPLFSFKVIRKATGTVLFDTTVGQKNFVYADQYLSLTWSLPSENVYGIGENEQTSFKHDFSANKRYPLWARDHTPEGTVNIYGVQPYYTVLETDGNAHSVALVNANAQEFTMRPGGSINYITIGGVLDFYFFLGPSPENTVQQYTEAVGRAPMPPYWGLGFQLCRYGYDSIANMRAAVDRTEQYDIPHDVQYGDIDIMLRRLDFTYDPVRFNGLPEYIRELKAKGIKFVTILDPAISIGEPPGSYETFDLGQTMDVWVKRADGTPTQGKVWPDPPVYFPDYSSESTKEWWIYLIKEFHNLLEYDGLWIDMNEPANFIDGDVNGCPGNSLNSPPYVPPIFGGTLWSFTLCADSVQAAGVHYDVHSLYGWFQSEPTLIGTQEGTGKRALVLSRSTFLGSGRWAAHWLGDNFSRWSNLHFSIIGMLQYNHFGVPLSGSDICGFNDNTTPEMCQRWGQLGAFYPFSRNHNAIFNQDQDPGYFGPAVANSTRTALRIRYNLLPYLYTLFHLHHTRGDTVVRALWHLFPTDQVASGIDKQFLWGTGLLISAVLDEGQTSVQAYFPDSRWFNYYDGMEVQTPGQTVQLQAPLDYIPLHVHGGNILPTQDPERTTLLARNNPFGLIIALDENQSAQGTLFYDDGGDTIDSHTVGNYYLAEYEFSNGTLTGTVAQNGYAEMATKRLDTLRLMGHTPFRLMYVNGNPWFDYTVNGATGEVTVLHLQLPMNLAFTVRCEP</sequence>
<feature type="domain" description="P-type" evidence="10">
    <location>
        <begin position="29"/>
        <end position="79"/>
    </location>
</feature>
<feature type="chain" id="PRO_5012714227" evidence="9">
    <location>
        <begin position="27"/>
        <end position="895"/>
    </location>
</feature>
<feature type="signal peptide" evidence="9">
    <location>
        <begin position="1"/>
        <end position="26"/>
    </location>
</feature>
<dbReference type="PANTHER" id="PTHR22762:SF133">
    <property type="entry name" value="P-TYPE DOMAIN-CONTAINING PROTEIN"/>
    <property type="match status" value="1"/>
</dbReference>
<dbReference type="EMBL" id="LNIX01000001">
    <property type="protein sequence ID" value="OXA62790.1"/>
    <property type="molecule type" value="Genomic_DNA"/>
</dbReference>
<dbReference type="GO" id="GO:0016020">
    <property type="term" value="C:membrane"/>
    <property type="evidence" value="ECO:0007669"/>
    <property type="project" value="UniProtKB-SubCell"/>
</dbReference>
<keyword evidence="4" id="KW-0472">Membrane</keyword>
<dbReference type="Proteomes" id="UP000198287">
    <property type="component" value="Unassembled WGS sequence"/>
</dbReference>
<protein>
    <submittedName>
        <fullName evidence="11">Maltase-glucoamylase, intestinal</fullName>
    </submittedName>
</protein>
<keyword evidence="6 8" id="KW-0326">Glycosidase</keyword>
<dbReference type="FunFam" id="2.60.40.1180:FF:000001">
    <property type="entry name" value="Maltase-glucoamylase, intestinal"/>
    <property type="match status" value="1"/>
</dbReference>
<evidence type="ECO:0000256" key="6">
    <source>
        <dbReference type="ARBA" id="ARBA00023295"/>
    </source>
</evidence>
<dbReference type="InterPro" id="IPR017853">
    <property type="entry name" value="GH"/>
</dbReference>
<dbReference type="CDD" id="cd14752">
    <property type="entry name" value="GH31_N"/>
    <property type="match status" value="1"/>
</dbReference>
<dbReference type="GO" id="GO:0030246">
    <property type="term" value="F:carbohydrate binding"/>
    <property type="evidence" value="ECO:0007669"/>
    <property type="project" value="InterPro"/>
</dbReference>
<proteinExistence type="inferred from homology"/>
<comment type="similarity">
    <text evidence="2 8">Belongs to the glycosyl hydrolase 31 family.</text>
</comment>
<keyword evidence="5" id="KW-0325">Glycoprotein</keyword>
<dbReference type="InterPro" id="IPR000322">
    <property type="entry name" value="Glyco_hydro_31_TIM"/>
</dbReference>
<evidence type="ECO:0000256" key="4">
    <source>
        <dbReference type="ARBA" id="ARBA00023136"/>
    </source>
</evidence>
<evidence type="ECO:0000256" key="9">
    <source>
        <dbReference type="SAM" id="SignalP"/>
    </source>
</evidence>
<dbReference type="SUPFAM" id="SSF74650">
    <property type="entry name" value="Galactose mutarotase-like"/>
    <property type="match status" value="1"/>
</dbReference>
<evidence type="ECO:0000256" key="8">
    <source>
        <dbReference type="RuleBase" id="RU361185"/>
    </source>
</evidence>
<dbReference type="Gene3D" id="3.20.20.80">
    <property type="entry name" value="Glycosidases"/>
    <property type="match status" value="1"/>
</dbReference>
<dbReference type="PROSITE" id="PS00129">
    <property type="entry name" value="GLYCOSYL_HYDROL_F31_1"/>
    <property type="match status" value="1"/>
</dbReference>
<keyword evidence="9" id="KW-0732">Signal</keyword>
<comment type="subcellular location">
    <subcellularLocation>
        <location evidence="1">Membrane</location>
    </subcellularLocation>
</comment>
<dbReference type="PANTHER" id="PTHR22762">
    <property type="entry name" value="ALPHA-GLUCOSIDASE"/>
    <property type="match status" value="1"/>
</dbReference>